<dbReference type="RefSeq" id="WP_146943429.1">
    <property type="nucleotide sequence ID" value="NZ_BJUL01000006.1"/>
</dbReference>
<proteinExistence type="predicted"/>
<dbReference type="Proteomes" id="UP000663479">
    <property type="component" value="Chromosome"/>
</dbReference>
<accession>A0AAP9ZHH5</accession>
<protein>
    <submittedName>
        <fullName evidence="1">Uncharacterized protein</fullName>
    </submittedName>
</protein>
<reference evidence="1" key="1">
    <citation type="submission" date="2020-12" db="EMBL/GenBank/DDBJ databases">
        <title>Genome reconstruction of Halomonas venusta strain DSM 4743.</title>
        <authorList>
            <person name="Aguirre-Garrido J.F."/>
            <person name="Hernandez-Soto L.M."/>
            <person name="Martinez-Abarca F."/>
        </authorList>
    </citation>
    <scope>NUCLEOTIDE SEQUENCE</scope>
    <source>
        <strain evidence="1">4743</strain>
    </source>
</reference>
<evidence type="ECO:0000313" key="1">
    <source>
        <dbReference type="EMBL" id="QRL05119.1"/>
    </source>
</evidence>
<evidence type="ECO:0000313" key="2">
    <source>
        <dbReference type="Proteomes" id="UP000663479"/>
    </source>
</evidence>
<name>A0AAP9ZHH5_9GAMM</name>
<organism evidence="1 2">
    <name type="scientific">Vreelandella venusta</name>
    <dbReference type="NCBI Taxonomy" id="44935"/>
    <lineage>
        <taxon>Bacteria</taxon>
        <taxon>Pseudomonadati</taxon>
        <taxon>Pseudomonadota</taxon>
        <taxon>Gammaproteobacteria</taxon>
        <taxon>Oceanospirillales</taxon>
        <taxon>Halomonadaceae</taxon>
        <taxon>Vreelandella</taxon>
    </lineage>
</organism>
<dbReference type="AlphaFoldDB" id="A0AAP9ZHH5"/>
<sequence length="162" mass="17219">MNEFQQFVGLRISTQPGAVPTDQQISGGELAFNLADGKIFALLAGTVTDITDRYSQSQIDSFLSGKANVDELAEIAISGSYNDLSDTPILGTAAAQDADAFDPAGTATKTVDAHTADADPHPQYQRATDVGTIASRDIYISDQPPDDTIGNDGDIWLQHWST</sequence>
<gene>
    <name evidence="1" type="ORF">JDS37_09390</name>
</gene>
<dbReference type="EMBL" id="CP066539">
    <property type="protein sequence ID" value="QRL05119.1"/>
    <property type="molecule type" value="Genomic_DNA"/>
</dbReference>